<dbReference type="AlphaFoldDB" id="A0AAV7P6M6"/>
<protein>
    <recommendedName>
        <fullName evidence="3">Reverse transcriptase domain-containing protein</fullName>
    </recommendedName>
</protein>
<keyword evidence="2" id="KW-1185">Reference proteome</keyword>
<proteinExistence type="predicted"/>
<dbReference type="Proteomes" id="UP001066276">
    <property type="component" value="Chromosome 7"/>
</dbReference>
<accession>A0AAV7P6M6</accession>
<comment type="caution">
    <text evidence="1">The sequence shown here is derived from an EMBL/GenBank/DDBJ whole genome shotgun (WGS) entry which is preliminary data.</text>
</comment>
<evidence type="ECO:0008006" key="3">
    <source>
        <dbReference type="Google" id="ProtNLM"/>
    </source>
</evidence>
<evidence type="ECO:0000313" key="2">
    <source>
        <dbReference type="Proteomes" id="UP001066276"/>
    </source>
</evidence>
<organism evidence="1 2">
    <name type="scientific">Pleurodeles waltl</name>
    <name type="common">Iberian ribbed newt</name>
    <dbReference type="NCBI Taxonomy" id="8319"/>
    <lineage>
        <taxon>Eukaryota</taxon>
        <taxon>Metazoa</taxon>
        <taxon>Chordata</taxon>
        <taxon>Craniata</taxon>
        <taxon>Vertebrata</taxon>
        <taxon>Euteleostomi</taxon>
        <taxon>Amphibia</taxon>
        <taxon>Batrachia</taxon>
        <taxon>Caudata</taxon>
        <taxon>Salamandroidea</taxon>
        <taxon>Salamandridae</taxon>
        <taxon>Pleurodelinae</taxon>
        <taxon>Pleurodeles</taxon>
    </lineage>
</organism>
<name>A0AAV7P6M6_PLEWA</name>
<dbReference type="EMBL" id="JANPWB010000011">
    <property type="protein sequence ID" value="KAJ1123870.1"/>
    <property type="molecule type" value="Genomic_DNA"/>
</dbReference>
<reference evidence="1" key="1">
    <citation type="journal article" date="2022" name="bioRxiv">
        <title>Sequencing and chromosome-scale assembly of the giantPleurodeles waltlgenome.</title>
        <authorList>
            <person name="Brown T."/>
            <person name="Elewa A."/>
            <person name="Iarovenko S."/>
            <person name="Subramanian E."/>
            <person name="Araus A.J."/>
            <person name="Petzold A."/>
            <person name="Susuki M."/>
            <person name="Suzuki K.-i.T."/>
            <person name="Hayashi T."/>
            <person name="Toyoda A."/>
            <person name="Oliveira C."/>
            <person name="Osipova E."/>
            <person name="Leigh N.D."/>
            <person name="Simon A."/>
            <person name="Yun M.H."/>
        </authorList>
    </citation>
    <scope>NUCLEOTIDE SEQUENCE</scope>
    <source>
        <strain evidence="1">20211129_DDA</strain>
        <tissue evidence="1">Liver</tissue>
    </source>
</reference>
<evidence type="ECO:0000313" key="1">
    <source>
        <dbReference type="EMBL" id="KAJ1123870.1"/>
    </source>
</evidence>
<gene>
    <name evidence="1" type="ORF">NDU88_002337</name>
</gene>
<sequence>MVDVNRANAQDMYVTKEKTKCMKVKGSVPPMVKEEPEKIEKAGINDKVTSSAPWVSPIVVTKKSKQPRVV</sequence>